<dbReference type="AlphaFoldDB" id="A0A142EM65"/>
<evidence type="ECO:0000313" key="2">
    <source>
        <dbReference type="Proteomes" id="UP000073816"/>
    </source>
</evidence>
<gene>
    <name evidence="1" type="ORF">AO498_07317</name>
</gene>
<protein>
    <submittedName>
        <fullName evidence="1">Uncharacterized protein</fullName>
    </submittedName>
</protein>
<dbReference type="EMBL" id="CP012836">
    <property type="protein sequence ID" value="AMQ56220.1"/>
    <property type="molecule type" value="Genomic_DNA"/>
</dbReference>
<reference evidence="2" key="1">
    <citation type="submission" date="2015-09" db="EMBL/GenBank/DDBJ databases">
        <title>Complete sequence of Algoriphagus sp. M8-2.</title>
        <authorList>
            <person name="Shintani M."/>
        </authorList>
    </citation>
    <scope>NUCLEOTIDE SEQUENCE [LARGE SCALE GENOMIC DNA]</scope>
    <source>
        <strain evidence="2">M8-2</strain>
    </source>
</reference>
<proteinExistence type="predicted"/>
<organism evidence="1 2">
    <name type="scientific">Algoriphagus sanaruensis</name>
    <dbReference type="NCBI Taxonomy" id="1727163"/>
    <lineage>
        <taxon>Bacteria</taxon>
        <taxon>Pseudomonadati</taxon>
        <taxon>Bacteroidota</taxon>
        <taxon>Cytophagia</taxon>
        <taxon>Cytophagales</taxon>
        <taxon>Cyclobacteriaceae</taxon>
        <taxon>Algoriphagus</taxon>
    </lineage>
</organism>
<name>A0A142EM65_9BACT</name>
<dbReference type="STRING" id="1727163.AO498_07317"/>
<evidence type="ECO:0000313" key="1">
    <source>
        <dbReference type="EMBL" id="AMQ56220.1"/>
    </source>
</evidence>
<sequence length="91" mass="10502">MHRWFTYLPNNGQVGEPWVIFIFSNKTFHLHLKNTHYWVFYNKASLYLKVVSVEDGAVFDSFKVGDRFAIFAHFAYPIGREGVSPASSEVA</sequence>
<dbReference type="KEGG" id="alm:AO498_07317"/>
<reference evidence="1 2" key="2">
    <citation type="journal article" date="2016" name="Genome Announc.">
        <title>Complete Genome Sequence of Algoriphagus sp. Strain M8-2, Isolated from a Brackish Lake.</title>
        <authorList>
            <person name="Muraguchi Y."/>
            <person name="Kushimoto K."/>
            <person name="Ohtsubo Y."/>
            <person name="Suzuki T."/>
            <person name="Dohra H."/>
            <person name="Kimbara K."/>
            <person name="Shintani M."/>
        </authorList>
    </citation>
    <scope>NUCLEOTIDE SEQUENCE [LARGE SCALE GENOMIC DNA]</scope>
    <source>
        <strain evidence="1 2">M8-2</strain>
    </source>
</reference>
<accession>A0A142EM65</accession>
<keyword evidence="2" id="KW-1185">Reference proteome</keyword>
<dbReference type="Proteomes" id="UP000073816">
    <property type="component" value="Chromosome"/>
</dbReference>